<dbReference type="Gene3D" id="1.10.10.10">
    <property type="entry name" value="Winged helix-like DNA-binding domain superfamily/Winged helix DNA-binding domain"/>
    <property type="match status" value="1"/>
</dbReference>
<keyword evidence="4" id="KW-0804">Transcription</keyword>
<dbReference type="InterPro" id="IPR036390">
    <property type="entry name" value="WH_DNA-bd_sf"/>
</dbReference>
<dbReference type="SUPFAM" id="SSF53850">
    <property type="entry name" value="Periplasmic binding protein-like II"/>
    <property type="match status" value="1"/>
</dbReference>
<accession>A0A2W5A9V7</accession>
<evidence type="ECO:0000313" key="7">
    <source>
        <dbReference type="Proteomes" id="UP000249066"/>
    </source>
</evidence>
<dbReference type="GO" id="GO:0003677">
    <property type="term" value="F:DNA binding"/>
    <property type="evidence" value="ECO:0007669"/>
    <property type="project" value="UniProtKB-KW"/>
</dbReference>
<evidence type="ECO:0000256" key="3">
    <source>
        <dbReference type="ARBA" id="ARBA00023125"/>
    </source>
</evidence>
<name>A0A2W5A9V7_9SPHN</name>
<reference evidence="6 7" key="1">
    <citation type="submission" date="2017-08" db="EMBL/GenBank/DDBJ databases">
        <title>Infants hospitalized years apart are colonized by the same room-sourced microbial strains.</title>
        <authorList>
            <person name="Brooks B."/>
            <person name="Olm M.R."/>
            <person name="Firek B.A."/>
            <person name="Baker R."/>
            <person name="Thomas B.C."/>
            <person name="Morowitz M.J."/>
            <person name="Banfield J.F."/>
        </authorList>
    </citation>
    <scope>NUCLEOTIDE SEQUENCE [LARGE SCALE GENOMIC DNA]</scope>
    <source>
        <strain evidence="6">S2_018_000_R2_101</strain>
    </source>
</reference>
<keyword evidence="3" id="KW-0238">DNA-binding</keyword>
<organism evidence="6 7">
    <name type="scientific">Sphingomonas sanxanigenens</name>
    <dbReference type="NCBI Taxonomy" id="397260"/>
    <lineage>
        <taxon>Bacteria</taxon>
        <taxon>Pseudomonadati</taxon>
        <taxon>Pseudomonadota</taxon>
        <taxon>Alphaproteobacteria</taxon>
        <taxon>Sphingomonadales</taxon>
        <taxon>Sphingomonadaceae</taxon>
        <taxon>Sphingomonas</taxon>
    </lineage>
</organism>
<evidence type="ECO:0000256" key="2">
    <source>
        <dbReference type="ARBA" id="ARBA00023015"/>
    </source>
</evidence>
<gene>
    <name evidence="6" type="ORF">DI623_04475</name>
</gene>
<dbReference type="Gene3D" id="3.40.190.290">
    <property type="match status" value="1"/>
</dbReference>
<comment type="similarity">
    <text evidence="1">Belongs to the LysR transcriptional regulatory family.</text>
</comment>
<dbReference type="GO" id="GO:0003700">
    <property type="term" value="F:DNA-binding transcription factor activity"/>
    <property type="evidence" value="ECO:0007669"/>
    <property type="project" value="InterPro"/>
</dbReference>
<dbReference type="EMBL" id="QFNN01000015">
    <property type="protein sequence ID" value="PZO91063.1"/>
    <property type="molecule type" value="Genomic_DNA"/>
</dbReference>
<sequence>MRQDQFDGLAAFISVAEEGGFTAAAMRLGVSASAVSQAIRALEARLGAPLFNRTTRSVHLTEAGAQYLARIRPAVGEISMATEELGRGADEPSGLLRITVARSAYMILLQPILRRFMAAHPAIELEVSINNQLVDIVAGGFDAGIRFGDTVERDMVAVKVGPPIAAHIVAAPDYLGRRGIPRCPDELAGHDCIRLRNGRGEVERWEFVREGELFEIAVPGRLILNDFAAMVQAAIDGLGITYMINGYIERFIDDGRLVRLLADWSPTMSPLTLYYPDRRRVPPKLRALIDFMRADPSPRGPAEAMLS</sequence>
<dbReference type="CDD" id="cd08474">
    <property type="entry name" value="PBP2_CrgA_like_5"/>
    <property type="match status" value="1"/>
</dbReference>
<proteinExistence type="inferred from homology"/>
<feature type="domain" description="HTH lysR-type" evidence="5">
    <location>
        <begin position="1"/>
        <end position="61"/>
    </location>
</feature>
<dbReference type="SUPFAM" id="SSF46785">
    <property type="entry name" value="Winged helix' DNA-binding domain"/>
    <property type="match status" value="1"/>
</dbReference>
<dbReference type="InterPro" id="IPR005119">
    <property type="entry name" value="LysR_subst-bd"/>
</dbReference>
<dbReference type="InterPro" id="IPR000847">
    <property type="entry name" value="LysR_HTH_N"/>
</dbReference>
<evidence type="ECO:0000256" key="4">
    <source>
        <dbReference type="ARBA" id="ARBA00023163"/>
    </source>
</evidence>
<dbReference type="Pfam" id="PF00126">
    <property type="entry name" value="HTH_1"/>
    <property type="match status" value="1"/>
</dbReference>
<dbReference type="FunFam" id="1.10.10.10:FF:000001">
    <property type="entry name" value="LysR family transcriptional regulator"/>
    <property type="match status" value="1"/>
</dbReference>
<dbReference type="PRINTS" id="PR00039">
    <property type="entry name" value="HTHLYSR"/>
</dbReference>
<evidence type="ECO:0000256" key="1">
    <source>
        <dbReference type="ARBA" id="ARBA00009437"/>
    </source>
</evidence>
<dbReference type="PANTHER" id="PTHR30537:SF5">
    <property type="entry name" value="HTH-TYPE TRANSCRIPTIONAL ACTIVATOR TTDR-RELATED"/>
    <property type="match status" value="1"/>
</dbReference>
<evidence type="ECO:0000259" key="5">
    <source>
        <dbReference type="PROSITE" id="PS50931"/>
    </source>
</evidence>
<dbReference type="InterPro" id="IPR036388">
    <property type="entry name" value="WH-like_DNA-bd_sf"/>
</dbReference>
<evidence type="ECO:0000313" key="6">
    <source>
        <dbReference type="EMBL" id="PZO91063.1"/>
    </source>
</evidence>
<dbReference type="Proteomes" id="UP000249066">
    <property type="component" value="Unassembled WGS sequence"/>
</dbReference>
<protein>
    <submittedName>
        <fullName evidence="6">LysR family transcriptional regulator</fullName>
    </submittedName>
</protein>
<dbReference type="PROSITE" id="PS50931">
    <property type="entry name" value="HTH_LYSR"/>
    <property type="match status" value="1"/>
</dbReference>
<dbReference type="InterPro" id="IPR058163">
    <property type="entry name" value="LysR-type_TF_proteobact-type"/>
</dbReference>
<dbReference type="Pfam" id="PF03466">
    <property type="entry name" value="LysR_substrate"/>
    <property type="match status" value="1"/>
</dbReference>
<dbReference type="PANTHER" id="PTHR30537">
    <property type="entry name" value="HTH-TYPE TRANSCRIPTIONAL REGULATOR"/>
    <property type="match status" value="1"/>
</dbReference>
<keyword evidence="2" id="KW-0805">Transcription regulation</keyword>
<dbReference type="AlphaFoldDB" id="A0A2W5A9V7"/>
<comment type="caution">
    <text evidence="6">The sequence shown here is derived from an EMBL/GenBank/DDBJ whole genome shotgun (WGS) entry which is preliminary data.</text>
</comment>